<name>A0ABX3YIV6_9ACTN</name>
<evidence type="ECO:0000313" key="2">
    <source>
        <dbReference type="EMBL" id="OSZ59142.1"/>
    </source>
</evidence>
<accession>A0ABX3YIV6</accession>
<protein>
    <submittedName>
        <fullName evidence="2">Uncharacterized protein</fullName>
    </submittedName>
</protein>
<evidence type="ECO:0000256" key="1">
    <source>
        <dbReference type="SAM" id="MobiDB-lite"/>
    </source>
</evidence>
<organism evidence="2 3">
    <name type="scientific">Streptomyces pharetrae CZA14</name>
    <dbReference type="NCBI Taxonomy" id="1144883"/>
    <lineage>
        <taxon>Bacteria</taxon>
        <taxon>Bacillati</taxon>
        <taxon>Actinomycetota</taxon>
        <taxon>Actinomycetes</taxon>
        <taxon>Kitasatosporales</taxon>
        <taxon>Streptomycetaceae</taxon>
        <taxon>Streptomyces</taxon>
    </lineage>
</organism>
<dbReference type="Proteomes" id="UP000194266">
    <property type="component" value="Unassembled WGS sequence"/>
</dbReference>
<feature type="compositionally biased region" description="Basic and acidic residues" evidence="1">
    <location>
        <begin position="118"/>
        <end position="128"/>
    </location>
</feature>
<proteinExistence type="predicted"/>
<dbReference type="RefSeq" id="WP_086170343.1">
    <property type="nucleotide sequence ID" value="NZ_MRYD01000087.1"/>
</dbReference>
<keyword evidence="3" id="KW-1185">Reference proteome</keyword>
<comment type="caution">
    <text evidence="2">The sequence shown here is derived from an EMBL/GenBank/DDBJ whole genome shotgun (WGS) entry which is preliminary data.</text>
</comment>
<feature type="compositionally biased region" description="Low complexity" evidence="1">
    <location>
        <begin position="101"/>
        <end position="115"/>
    </location>
</feature>
<sequence>MTAERHRPARPRRRLSLPAGIGNRYAVESCGLSYTEVKDLERAPLEYAFLPGDSLWCGGPPRRAAAPSPLALPAVGCPHAGPGLPRTAGLMPRGTVQWRQEAASTAFEETSTAPAKVPEVHRGPDTSR</sequence>
<gene>
    <name evidence="2" type="ORF">OQI_17825</name>
</gene>
<reference evidence="2 3" key="1">
    <citation type="submission" date="2016-12" db="EMBL/GenBank/DDBJ databases">
        <title>Genome Mining:The Detection of Biosynthetic Gene Clusters to Aid in the Expression of Curamycin A produced by Streptomyces sp. strain CZA14.</title>
        <authorList>
            <person name="Durrell K.A."/>
            <person name="Kirby B.M."/>
            <person name="Khan W."/>
            <person name="Mthethwa T."/>
            <person name="Le Roes-Hill M."/>
        </authorList>
    </citation>
    <scope>NUCLEOTIDE SEQUENCE [LARGE SCALE GENOMIC DNA]</scope>
    <source>
        <strain evidence="2 3">CZA14</strain>
    </source>
</reference>
<dbReference type="EMBL" id="MRYD01000087">
    <property type="protein sequence ID" value="OSZ59142.1"/>
    <property type="molecule type" value="Genomic_DNA"/>
</dbReference>
<evidence type="ECO:0000313" key="3">
    <source>
        <dbReference type="Proteomes" id="UP000194266"/>
    </source>
</evidence>
<feature type="region of interest" description="Disordered" evidence="1">
    <location>
        <begin position="100"/>
        <end position="128"/>
    </location>
</feature>